<sequence length="150" mass="17426">MTQVSLTTFNINYPFGRFVKPSTKHTGSPWATCTTPSPCKQRVLSDMPLGRRSPSLRHICTKVMLAEGRESPFTEHYRDFEKSYRVLQTEVQKLKDEVQEMHRDLTMHHSLINTDTMDSIFQMSLIIDQQIASLYSTIQTQRAVFEEVRI</sequence>
<dbReference type="InterPro" id="IPR039320">
    <property type="entry name" value="RNF207"/>
</dbReference>
<dbReference type="GO" id="GO:0044325">
    <property type="term" value="F:transmembrane transporter binding"/>
    <property type="evidence" value="ECO:0007669"/>
    <property type="project" value="TreeGrafter"/>
</dbReference>
<dbReference type="EMBL" id="SOYY01000019">
    <property type="protein sequence ID" value="KAA0707628.1"/>
    <property type="molecule type" value="Genomic_DNA"/>
</dbReference>
<organism evidence="2 3">
    <name type="scientific">Triplophysa tibetana</name>
    <dbReference type="NCBI Taxonomy" id="1572043"/>
    <lineage>
        <taxon>Eukaryota</taxon>
        <taxon>Metazoa</taxon>
        <taxon>Chordata</taxon>
        <taxon>Craniata</taxon>
        <taxon>Vertebrata</taxon>
        <taxon>Euteleostomi</taxon>
        <taxon>Actinopterygii</taxon>
        <taxon>Neopterygii</taxon>
        <taxon>Teleostei</taxon>
        <taxon>Ostariophysi</taxon>
        <taxon>Cypriniformes</taxon>
        <taxon>Nemacheilidae</taxon>
        <taxon>Triplophysa</taxon>
    </lineage>
</organism>
<name>A0A5A9NE35_9TELE</name>
<keyword evidence="1" id="KW-0175">Coiled coil</keyword>
<gene>
    <name evidence="2" type="ORF">E1301_Tti014743</name>
</gene>
<feature type="coiled-coil region" evidence="1">
    <location>
        <begin position="77"/>
        <end position="104"/>
    </location>
</feature>
<dbReference type="Gene3D" id="1.20.58.1540">
    <property type="entry name" value="Actin interacting protein 3, C-terminal domain"/>
    <property type="match status" value="1"/>
</dbReference>
<dbReference type="AlphaFoldDB" id="A0A5A9NE35"/>
<dbReference type="GO" id="GO:0030544">
    <property type="term" value="F:Hsp70 protein binding"/>
    <property type="evidence" value="ECO:0007669"/>
    <property type="project" value="InterPro"/>
</dbReference>
<dbReference type="Proteomes" id="UP000324632">
    <property type="component" value="Chromosome 19"/>
</dbReference>
<accession>A0A5A9NE35</accession>
<protein>
    <submittedName>
        <fullName evidence="2">RING finger protein 207</fullName>
    </submittedName>
</protein>
<dbReference type="GO" id="GO:0048471">
    <property type="term" value="C:perinuclear region of cytoplasm"/>
    <property type="evidence" value="ECO:0007669"/>
    <property type="project" value="TreeGrafter"/>
</dbReference>
<evidence type="ECO:0000313" key="2">
    <source>
        <dbReference type="EMBL" id="KAA0707628.1"/>
    </source>
</evidence>
<keyword evidence="3" id="KW-1185">Reference proteome</keyword>
<proteinExistence type="predicted"/>
<dbReference type="GO" id="GO:1901207">
    <property type="term" value="P:regulation of heart looping"/>
    <property type="evidence" value="ECO:0007669"/>
    <property type="project" value="TreeGrafter"/>
</dbReference>
<reference evidence="2 3" key="1">
    <citation type="journal article" date="2019" name="Mol. Ecol. Resour.">
        <title>Chromosome-level genome assembly of Triplophysa tibetana, a fish adapted to the harsh high-altitude environment of the Tibetan Plateau.</title>
        <authorList>
            <person name="Yang X."/>
            <person name="Liu H."/>
            <person name="Ma Z."/>
            <person name="Zou Y."/>
            <person name="Zou M."/>
            <person name="Mao Y."/>
            <person name="Li X."/>
            <person name="Wang H."/>
            <person name="Chen T."/>
            <person name="Wang W."/>
            <person name="Yang R."/>
        </authorList>
    </citation>
    <scope>NUCLEOTIDE SEQUENCE [LARGE SCALE GENOMIC DNA]</scope>
    <source>
        <strain evidence="2">TTIB1903HZAU</strain>
        <tissue evidence="2">Muscle</tissue>
    </source>
</reference>
<evidence type="ECO:0000256" key="1">
    <source>
        <dbReference type="SAM" id="Coils"/>
    </source>
</evidence>
<dbReference type="GO" id="GO:0055117">
    <property type="term" value="P:regulation of cardiac muscle contraction"/>
    <property type="evidence" value="ECO:0007669"/>
    <property type="project" value="TreeGrafter"/>
</dbReference>
<evidence type="ECO:0000313" key="3">
    <source>
        <dbReference type="Proteomes" id="UP000324632"/>
    </source>
</evidence>
<comment type="caution">
    <text evidence="2">The sequence shown here is derived from an EMBL/GenBank/DDBJ whole genome shotgun (WGS) entry which is preliminary data.</text>
</comment>
<dbReference type="PANTHER" id="PTHR22635">
    <property type="entry name" value="RING FINGER PROTEIN 207"/>
    <property type="match status" value="1"/>
</dbReference>
<dbReference type="PANTHER" id="PTHR22635:SF0">
    <property type="entry name" value="RING FINGER PROTEIN 207"/>
    <property type="match status" value="1"/>
</dbReference>